<evidence type="ECO:0000256" key="10">
    <source>
        <dbReference type="ARBA" id="ARBA00026073"/>
    </source>
</evidence>
<dbReference type="AlphaFoldDB" id="A0A0P6SL80"/>
<dbReference type="SMART" id="SM00481">
    <property type="entry name" value="POLIIIAc"/>
    <property type="match status" value="1"/>
</dbReference>
<evidence type="ECO:0000313" key="13">
    <source>
        <dbReference type="EMBL" id="KPJ23252.1"/>
    </source>
</evidence>
<dbReference type="GO" id="GO:0003676">
    <property type="term" value="F:nucleic acid binding"/>
    <property type="evidence" value="ECO:0007669"/>
    <property type="project" value="InterPro"/>
</dbReference>
<dbReference type="PANTHER" id="PTHR32294:SF0">
    <property type="entry name" value="DNA POLYMERASE III SUBUNIT ALPHA"/>
    <property type="match status" value="1"/>
</dbReference>
<accession>A0A0P6SL80</accession>
<dbReference type="Proteomes" id="UP000049578">
    <property type="component" value="Unassembled WGS sequence"/>
</dbReference>
<comment type="subcellular location">
    <subcellularLocation>
        <location evidence="1">Cytoplasm</location>
    </subcellularLocation>
</comment>
<dbReference type="NCBIfam" id="TIGR00594">
    <property type="entry name" value="polc"/>
    <property type="match status" value="1"/>
</dbReference>
<evidence type="ECO:0000256" key="5">
    <source>
        <dbReference type="ARBA" id="ARBA00022679"/>
    </source>
</evidence>
<evidence type="ECO:0000256" key="3">
    <source>
        <dbReference type="ARBA" id="ARBA00012417"/>
    </source>
</evidence>
<dbReference type="InterPro" id="IPR004365">
    <property type="entry name" value="NA-bd_OB_tRNA"/>
</dbReference>
<keyword evidence="5 13" id="KW-0808">Transferase</keyword>
<dbReference type="InterPro" id="IPR003141">
    <property type="entry name" value="Pol/His_phosphatase_N"/>
</dbReference>
<name>A0A0P6SL80_9STRE</name>
<gene>
    <name evidence="13" type="primary">dnaE</name>
    <name evidence="13" type="ORF">AKK44_01120</name>
</gene>
<dbReference type="Pfam" id="PF07733">
    <property type="entry name" value="DNA_pol3_alpha"/>
    <property type="match status" value="1"/>
</dbReference>
<dbReference type="EMBL" id="LHQM01000003">
    <property type="protein sequence ID" value="KPJ23252.1"/>
    <property type="molecule type" value="Genomic_DNA"/>
</dbReference>
<evidence type="ECO:0000256" key="1">
    <source>
        <dbReference type="ARBA" id="ARBA00004496"/>
    </source>
</evidence>
<dbReference type="GO" id="GO:0005737">
    <property type="term" value="C:cytoplasm"/>
    <property type="evidence" value="ECO:0007669"/>
    <property type="project" value="UniProtKB-SubCell"/>
</dbReference>
<dbReference type="RefSeq" id="WP_054278144.1">
    <property type="nucleotide sequence ID" value="NZ_LHQM01000003.1"/>
</dbReference>
<keyword evidence="8" id="KW-0239">DNA-directed DNA polymerase</keyword>
<dbReference type="PANTHER" id="PTHR32294">
    <property type="entry name" value="DNA POLYMERASE III SUBUNIT ALPHA"/>
    <property type="match status" value="1"/>
</dbReference>
<dbReference type="GO" id="GO:0008408">
    <property type="term" value="F:3'-5' exonuclease activity"/>
    <property type="evidence" value="ECO:0007669"/>
    <property type="project" value="InterPro"/>
</dbReference>
<evidence type="ECO:0000256" key="7">
    <source>
        <dbReference type="ARBA" id="ARBA00022705"/>
    </source>
</evidence>
<evidence type="ECO:0000256" key="9">
    <source>
        <dbReference type="ARBA" id="ARBA00025611"/>
    </source>
</evidence>
<keyword evidence="6 13" id="KW-0548">Nucleotidyltransferase</keyword>
<dbReference type="Pfam" id="PF02811">
    <property type="entry name" value="PHP"/>
    <property type="match status" value="1"/>
</dbReference>
<evidence type="ECO:0000256" key="11">
    <source>
        <dbReference type="ARBA" id="ARBA00049244"/>
    </source>
</evidence>
<keyword evidence="7" id="KW-0235">DNA replication</keyword>
<dbReference type="InterPro" id="IPR004013">
    <property type="entry name" value="PHP_dom"/>
</dbReference>
<dbReference type="EC" id="2.7.7.7" evidence="3"/>
<dbReference type="NCBIfam" id="NF005582">
    <property type="entry name" value="PRK07279.1"/>
    <property type="match status" value="1"/>
</dbReference>
<reference evidence="13 14" key="1">
    <citation type="submission" date="2015-08" db="EMBL/GenBank/DDBJ databases">
        <title>Genome sequence of Streptococcus phocae subsp. phocae ATCC 51973T isolated from liver specimen obtained from seal.</title>
        <authorList>
            <person name="Avendano-Herrera R."/>
        </authorList>
    </citation>
    <scope>NUCLEOTIDE SEQUENCE [LARGE SCALE GENOMIC DNA]</scope>
    <source>
        <strain evidence="13 14">ATCC 51973</strain>
    </source>
</reference>
<comment type="function">
    <text evidence="9">DNA polymerase III is a complex, multichain enzyme responsible for most of the replicative synthesis in bacteria. This DNA polymerase also exhibits 3' to 5' exonuclease activity. The alpha chain is the DNA polymerase.</text>
</comment>
<dbReference type="GO" id="GO:0003887">
    <property type="term" value="F:DNA-directed DNA polymerase activity"/>
    <property type="evidence" value="ECO:0007669"/>
    <property type="project" value="UniProtKB-KW"/>
</dbReference>
<dbReference type="InterPro" id="IPR029460">
    <property type="entry name" value="DNAPol_HHH"/>
</dbReference>
<dbReference type="InterPro" id="IPR016195">
    <property type="entry name" value="Pol/histidinol_Pase-like"/>
</dbReference>
<dbReference type="GO" id="GO:0006260">
    <property type="term" value="P:DNA replication"/>
    <property type="evidence" value="ECO:0007669"/>
    <property type="project" value="UniProtKB-KW"/>
</dbReference>
<evidence type="ECO:0000259" key="12">
    <source>
        <dbReference type="SMART" id="SM00481"/>
    </source>
</evidence>
<comment type="subunit">
    <text evidence="10">DNA polymerase III contains a core (composed of alpha, epsilon and theta chains) that associates with a tau subunit. This core dimerizes to form the POLIII' complex. PolIII' associates with the gamma complex (composed of gamma, delta, delta', psi and chi chains) and with the beta chain to form the complete DNA polymerase III complex.</text>
</comment>
<dbReference type="Gene3D" id="3.20.20.140">
    <property type="entry name" value="Metal-dependent hydrolases"/>
    <property type="match status" value="1"/>
</dbReference>
<feature type="domain" description="Polymerase/histidinol phosphatase N-terminal" evidence="12">
    <location>
        <begin position="3"/>
        <end position="70"/>
    </location>
</feature>
<dbReference type="Pfam" id="PF01336">
    <property type="entry name" value="tRNA_anti-codon"/>
    <property type="match status" value="1"/>
</dbReference>
<dbReference type="InterPro" id="IPR012340">
    <property type="entry name" value="NA-bd_OB-fold"/>
</dbReference>
<dbReference type="InterPro" id="IPR004805">
    <property type="entry name" value="DnaE2/DnaE/PolC"/>
</dbReference>
<evidence type="ECO:0000256" key="2">
    <source>
        <dbReference type="ARBA" id="ARBA00009496"/>
    </source>
</evidence>
<comment type="similarity">
    <text evidence="2">Belongs to the DNA polymerase type-C family. DnaE subfamily.</text>
</comment>
<evidence type="ECO:0000313" key="14">
    <source>
        <dbReference type="Proteomes" id="UP000049578"/>
    </source>
</evidence>
<proteinExistence type="inferred from homology"/>
<comment type="catalytic activity">
    <reaction evidence="11">
        <text>DNA(n) + a 2'-deoxyribonucleoside 5'-triphosphate = DNA(n+1) + diphosphate</text>
        <dbReference type="Rhea" id="RHEA:22508"/>
        <dbReference type="Rhea" id="RHEA-COMP:17339"/>
        <dbReference type="Rhea" id="RHEA-COMP:17340"/>
        <dbReference type="ChEBI" id="CHEBI:33019"/>
        <dbReference type="ChEBI" id="CHEBI:61560"/>
        <dbReference type="ChEBI" id="CHEBI:173112"/>
        <dbReference type="EC" id="2.7.7.7"/>
    </reaction>
</comment>
<dbReference type="SUPFAM" id="SSF89550">
    <property type="entry name" value="PHP domain-like"/>
    <property type="match status" value="1"/>
</dbReference>
<organism evidence="13 14">
    <name type="scientific">Streptococcus phocae</name>
    <dbReference type="NCBI Taxonomy" id="119224"/>
    <lineage>
        <taxon>Bacteria</taxon>
        <taxon>Bacillati</taxon>
        <taxon>Bacillota</taxon>
        <taxon>Bacilli</taxon>
        <taxon>Lactobacillales</taxon>
        <taxon>Streptococcaceae</taxon>
        <taxon>Streptococcus</taxon>
    </lineage>
</organism>
<dbReference type="CDD" id="cd07431">
    <property type="entry name" value="PHP_PolIIIA"/>
    <property type="match status" value="1"/>
</dbReference>
<dbReference type="Gene3D" id="2.40.50.140">
    <property type="entry name" value="Nucleic acid-binding proteins"/>
    <property type="match status" value="1"/>
</dbReference>
<keyword evidence="14" id="KW-1185">Reference proteome</keyword>
<sequence>MFAQLDTKTVYSFMDSLIDLEHYFEQAKALGYKAIGMMDRDNLYAAYHFIVGCHKHGLQPIVGLELVLSVQDSQVALKIIAKNNKGYQNLLKLSTEQLSGRLTLETFSDYLEGLAVILAPNQEINDNWLPFDYFIGIDATSDISNHYRKDKLIPLKTVRYFSNSETETLQVLHAIRDNTSLSETPLVLKDQCLDSCQDITDCFQKKCPESLINLANLIDSISYQFDTDLKLPRFNPAKAAHQELRERTQEGLKDKNLWTEPYQTRLTHELDTISAMGFDDYFLIVWDLLRFGRSRGYYMGMGRGSAAGSLVAYALDITGIDPVKENLLFERFLNTERYSMPDIDIDLPDIYRSEFLRYVRNRYGSEHSAQIVTFSTFGPKQAIRDVFKRFGVPEYELTNLTKKIGFKDSLDSVYHNNVSFRQLITSRLEFQKAFDIAKRIEGNPRQTSIHAAGIVLSDDDLTNHVPLKAGEDMMITQYDASAVEANGLLKMDFLGLRNLTFVQKMREKLLKEQGIDVDIARIDLEDPKTIKLFAQGNTRGIFQFEQNGAIALLKRIQPTCFEEIVATTSLNRPGASDYTENFIKRRNGKESIDLIDPVIAPILEPTYGIMLYQEQVMQIAQVYSGFTLGRADLLRRAMSKKNLVDMQKMEKEFIDGAKRLGRNQEIAQKLFSRMEKFAGYGFNRSHAFAYSALAFQLAFFKAHYPAVFFDVMMNYSSGDYITDALESDFKVAQITINTIPFTDKITQDNIYLGLKNLKGFPREFAYWIIENRPFNSIEDFLARIPEKYQKTDYLSPLIKIGLFDSFEKNRKKILDNLDALLVFTNELGTLFSDSSFSWSESDDYTDSEKYYFEQELIGVGLGKHPLLEVAAHSQLPFTSIASLVADSEARILIQLDAIRVIRTKSTGQQMAFLTVNDTQKKLDVTLFPEQYAKYQENLSVGQMYYLTGKVKERNERLQLICHQVQAVTSQKYWLLVKNHEHDVVISKLLTQFPGDVPVMIHYQESKETLVLNNIYIRVEKELEEKLKPYVLKTVFQ</sequence>
<dbReference type="Pfam" id="PF17657">
    <property type="entry name" value="DNA_pol3_finger"/>
    <property type="match status" value="1"/>
</dbReference>
<dbReference type="STRING" id="119224.AKK44_01120"/>
<dbReference type="PATRIC" id="fig|119224.3.peg.961"/>
<dbReference type="InterPro" id="IPR041931">
    <property type="entry name" value="DNA_pol3_alpha_thumb_dom"/>
</dbReference>
<evidence type="ECO:0000256" key="6">
    <source>
        <dbReference type="ARBA" id="ARBA00022695"/>
    </source>
</evidence>
<evidence type="ECO:0000256" key="4">
    <source>
        <dbReference type="ARBA" id="ARBA00019114"/>
    </source>
</evidence>
<dbReference type="Pfam" id="PF14579">
    <property type="entry name" value="HHH_6"/>
    <property type="match status" value="1"/>
</dbReference>
<dbReference type="Gene3D" id="1.10.10.1600">
    <property type="entry name" value="Bacterial DNA polymerase III alpha subunit, thumb domain"/>
    <property type="match status" value="1"/>
</dbReference>
<dbReference type="InterPro" id="IPR040982">
    <property type="entry name" value="DNA_pol3_finger"/>
</dbReference>
<protein>
    <recommendedName>
        <fullName evidence="4">DNA polymerase III subunit alpha</fullName>
        <ecNumber evidence="3">2.7.7.7</ecNumber>
    </recommendedName>
</protein>
<dbReference type="CDD" id="cd04485">
    <property type="entry name" value="DnaE_OBF"/>
    <property type="match status" value="1"/>
</dbReference>
<evidence type="ECO:0000256" key="8">
    <source>
        <dbReference type="ARBA" id="ARBA00022932"/>
    </source>
</evidence>
<dbReference type="InterPro" id="IPR011708">
    <property type="entry name" value="DNA_pol3_alpha_NTPase_dom"/>
</dbReference>
<comment type="caution">
    <text evidence="13">The sequence shown here is derived from an EMBL/GenBank/DDBJ whole genome shotgun (WGS) entry which is preliminary data.</text>
</comment>